<dbReference type="AlphaFoldDB" id="M1DC47"/>
<accession>M1DC47</accession>
<protein>
    <submittedName>
        <fullName evidence="2">Uncharacterized protein</fullName>
    </submittedName>
</protein>
<reference evidence="3" key="1">
    <citation type="journal article" date="2011" name="Nature">
        <title>Genome sequence and analysis of the tuber crop potato.</title>
        <authorList>
            <consortium name="The Potato Genome Sequencing Consortium"/>
        </authorList>
    </citation>
    <scope>NUCLEOTIDE SEQUENCE [LARGE SCALE GENOMIC DNA]</scope>
    <source>
        <strain evidence="3">cv. DM1-3 516 R44</strain>
    </source>
</reference>
<organism evidence="2 3">
    <name type="scientific">Solanum tuberosum</name>
    <name type="common">Potato</name>
    <dbReference type="NCBI Taxonomy" id="4113"/>
    <lineage>
        <taxon>Eukaryota</taxon>
        <taxon>Viridiplantae</taxon>
        <taxon>Streptophyta</taxon>
        <taxon>Embryophyta</taxon>
        <taxon>Tracheophyta</taxon>
        <taxon>Spermatophyta</taxon>
        <taxon>Magnoliopsida</taxon>
        <taxon>eudicotyledons</taxon>
        <taxon>Gunneridae</taxon>
        <taxon>Pentapetalae</taxon>
        <taxon>asterids</taxon>
        <taxon>lamiids</taxon>
        <taxon>Solanales</taxon>
        <taxon>Solanaceae</taxon>
        <taxon>Solanoideae</taxon>
        <taxon>Solaneae</taxon>
        <taxon>Solanum</taxon>
    </lineage>
</organism>
<dbReference type="PaxDb" id="4113-PGSC0003DMT400086610"/>
<reference evidence="2" key="2">
    <citation type="submission" date="2015-06" db="UniProtKB">
        <authorList>
            <consortium name="EnsemblPlants"/>
        </authorList>
    </citation>
    <scope>IDENTIFICATION</scope>
    <source>
        <strain evidence="2">DM1-3 516 R44</strain>
    </source>
</reference>
<keyword evidence="3" id="KW-1185">Reference proteome</keyword>
<dbReference type="EnsemblPlants" id="PGSC0003DMT400086610">
    <property type="protein sequence ID" value="PGSC0003DMT400086610"/>
    <property type="gene ID" value="PGSC0003DMG400036181"/>
</dbReference>
<sequence length="165" mass="17792">MDRRSQRRSRLGQNSWAFWGGAADGKPRTVGHPMIYGWCPSVAPATSEICILVVLAYGVLQPGLPGPLPFRPSFRISGVAGGTDGHHPWTVGGSMVRGGLRPFSQNPPKIWPSVDPRPDLRTVGEAMNRGPGSWIEAPDSSPNCQSTVDHHGPSVDPRSVDPVRR</sequence>
<dbReference type="Proteomes" id="UP000011115">
    <property type="component" value="Unassembled WGS sequence"/>
</dbReference>
<evidence type="ECO:0000313" key="3">
    <source>
        <dbReference type="Proteomes" id="UP000011115"/>
    </source>
</evidence>
<proteinExistence type="predicted"/>
<dbReference type="HOGENOM" id="CLU_1613711_0_0_1"/>
<dbReference type="InParanoid" id="M1DC47"/>
<evidence type="ECO:0000313" key="2">
    <source>
        <dbReference type="EnsemblPlants" id="PGSC0003DMT400086610"/>
    </source>
</evidence>
<name>M1DC47_SOLTU</name>
<dbReference type="Gramene" id="PGSC0003DMT400086610">
    <property type="protein sequence ID" value="PGSC0003DMT400086610"/>
    <property type="gene ID" value="PGSC0003DMG400036181"/>
</dbReference>
<evidence type="ECO:0000256" key="1">
    <source>
        <dbReference type="SAM" id="MobiDB-lite"/>
    </source>
</evidence>
<feature type="compositionally biased region" description="Basic and acidic residues" evidence="1">
    <location>
        <begin position="148"/>
        <end position="165"/>
    </location>
</feature>
<feature type="region of interest" description="Disordered" evidence="1">
    <location>
        <begin position="123"/>
        <end position="165"/>
    </location>
</feature>